<dbReference type="PROSITE" id="PS51645">
    <property type="entry name" value="PHR_CRY_ALPHA_BETA"/>
    <property type="match status" value="1"/>
</dbReference>
<dbReference type="PATRIC" id="fig|291169.3.peg.1852"/>
<dbReference type="SUPFAM" id="SSF52425">
    <property type="entry name" value="Cryptochrome/photolyase, N-terminal domain"/>
    <property type="match status" value="1"/>
</dbReference>
<proteinExistence type="predicted"/>
<dbReference type="EMBL" id="MCRI01000019">
    <property type="protein sequence ID" value="ODN66473.1"/>
    <property type="molecule type" value="Genomic_DNA"/>
</dbReference>
<dbReference type="STRING" id="291169.A9E74_01841"/>
<dbReference type="InterPro" id="IPR006050">
    <property type="entry name" value="DNA_photolyase_N"/>
</dbReference>
<organism evidence="2 3">
    <name type="scientific">Methylophaga muralis</name>
    <dbReference type="NCBI Taxonomy" id="291169"/>
    <lineage>
        <taxon>Bacteria</taxon>
        <taxon>Pseudomonadati</taxon>
        <taxon>Pseudomonadota</taxon>
        <taxon>Gammaproteobacteria</taxon>
        <taxon>Thiotrichales</taxon>
        <taxon>Piscirickettsiaceae</taxon>
        <taxon>Methylophaga</taxon>
    </lineage>
</organism>
<dbReference type="AlphaFoldDB" id="A0A1E3GQZ3"/>
<comment type="caution">
    <text evidence="2">The sequence shown here is derived from an EMBL/GenBank/DDBJ whole genome shotgun (WGS) entry which is preliminary data.</text>
</comment>
<keyword evidence="3" id="KW-1185">Reference proteome</keyword>
<keyword evidence="2" id="KW-0456">Lyase</keyword>
<dbReference type="Proteomes" id="UP000094379">
    <property type="component" value="Unassembled WGS sequence"/>
</dbReference>
<evidence type="ECO:0000313" key="2">
    <source>
        <dbReference type="EMBL" id="ODN66473.1"/>
    </source>
</evidence>
<name>A0A1E3GQZ3_9GAMM</name>
<evidence type="ECO:0000313" key="3">
    <source>
        <dbReference type="Proteomes" id="UP000094379"/>
    </source>
</evidence>
<sequence length="74" mass="8450">MQATQLVWLRNDLRLDDHPGLALAAEQGPIQVVFCATPEQWKQHDESPARLGFALQLCRISLIDLPSLAYRFIY</sequence>
<gene>
    <name evidence="2" type="ORF">A9E74_01841</name>
</gene>
<dbReference type="InterPro" id="IPR036155">
    <property type="entry name" value="Crypto/Photolyase_N_sf"/>
</dbReference>
<feature type="domain" description="Photolyase/cryptochrome alpha/beta" evidence="1">
    <location>
        <begin position="3"/>
        <end position="74"/>
    </location>
</feature>
<dbReference type="InterPro" id="IPR014729">
    <property type="entry name" value="Rossmann-like_a/b/a_fold"/>
</dbReference>
<accession>A0A1E3GQZ3</accession>
<reference evidence="2 3" key="1">
    <citation type="submission" date="2016-07" db="EMBL/GenBank/DDBJ databases">
        <title>Draft Genome Sequence of Methylophaga muralis Bur 1.</title>
        <authorList>
            <person name="Vasilenko O.V."/>
            <person name="Doronina N.V."/>
            <person name="Shmareva M.N."/>
            <person name="Tarlachkov S.V."/>
            <person name="Mustakhimov I."/>
            <person name="Trotsenko Y.A."/>
        </authorList>
    </citation>
    <scope>NUCLEOTIDE SEQUENCE [LARGE SCALE GENOMIC DNA]</scope>
    <source>
        <strain evidence="2 3">Bur 1</strain>
    </source>
</reference>
<dbReference type="Gene3D" id="3.40.50.620">
    <property type="entry name" value="HUPs"/>
    <property type="match status" value="1"/>
</dbReference>
<protein>
    <submittedName>
        <fullName evidence="2">Deoxyribodipyrimidine photolyase</fullName>
    </submittedName>
</protein>
<evidence type="ECO:0000259" key="1">
    <source>
        <dbReference type="PROSITE" id="PS51645"/>
    </source>
</evidence>
<dbReference type="Pfam" id="PF00875">
    <property type="entry name" value="DNA_photolyase"/>
    <property type="match status" value="1"/>
</dbReference>
<dbReference type="GO" id="GO:0016829">
    <property type="term" value="F:lyase activity"/>
    <property type="evidence" value="ECO:0007669"/>
    <property type="project" value="UniProtKB-KW"/>
</dbReference>